<feature type="transmembrane region" description="Helical" evidence="1">
    <location>
        <begin position="6"/>
        <end position="26"/>
    </location>
</feature>
<dbReference type="RefSeq" id="WP_057873877.1">
    <property type="nucleotide sequence ID" value="NZ_AYYI01000034.1"/>
</dbReference>
<dbReference type="OrthoDB" id="2146420at2"/>
<name>A0A0R2D3F6_9LACO</name>
<dbReference type="Pfam" id="PF06103">
    <property type="entry name" value="DUF948"/>
    <property type="match status" value="1"/>
</dbReference>
<dbReference type="AlphaFoldDB" id="A0A0R2D3F6"/>
<keyword evidence="1" id="KW-1133">Transmembrane helix</keyword>
<dbReference type="PANTHER" id="PTHR40070:SF1">
    <property type="entry name" value="UPF0478 PROTEIN YTXG"/>
    <property type="match status" value="1"/>
</dbReference>
<dbReference type="PANTHER" id="PTHR40070">
    <property type="entry name" value="UPF0478 PROTEIN YTXG"/>
    <property type="match status" value="1"/>
</dbReference>
<keyword evidence="1" id="KW-0472">Membrane</keyword>
<keyword evidence="1" id="KW-0812">Transmembrane</keyword>
<dbReference type="SUPFAM" id="SSF58104">
    <property type="entry name" value="Methyl-accepting chemotaxis protein (MCP) signaling domain"/>
    <property type="match status" value="1"/>
</dbReference>
<organism evidence="2 3">
    <name type="scientific">Loigolactobacillus rennini DSM 20253</name>
    <dbReference type="NCBI Taxonomy" id="1423796"/>
    <lineage>
        <taxon>Bacteria</taxon>
        <taxon>Bacillati</taxon>
        <taxon>Bacillota</taxon>
        <taxon>Bacilli</taxon>
        <taxon>Lactobacillales</taxon>
        <taxon>Lactobacillaceae</taxon>
        <taxon>Loigolactobacillus</taxon>
    </lineage>
</organism>
<sequence length="155" mass="16538">MTGGEIAGLIAAIAFLILVIALVVLLRRVTKVVSDIQTTVNETTKTVTVVTNDINTLSKEVEGLLTKSNTLLDDVNGKVATLDPVFQAAGDLGSSVSELNDASRRLANRVTNIGVTGAKVSAMQRVGASALRLYRKRRQKKAAQSTMNTQQRSDL</sequence>
<dbReference type="STRING" id="1423796.FC24_GL001308"/>
<protein>
    <submittedName>
        <fullName evidence="2">Extracellular protein</fullName>
    </submittedName>
</protein>
<comment type="caution">
    <text evidence="2">The sequence shown here is derived from an EMBL/GenBank/DDBJ whole genome shotgun (WGS) entry which is preliminary data.</text>
</comment>
<gene>
    <name evidence="2" type="ORF">FC24_GL001308</name>
</gene>
<reference evidence="2 3" key="1">
    <citation type="journal article" date="2015" name="Genome Announc.">
        <title>Expanding the biotechnology potential of lactobacilli through comparative genomics of 213 strains and associated genera.</title>
        <authorList>
            <person name="Sun Z."/>
            <person name="Harris H.M."/>
            <person name="McCann A."/>
            <person name="Guo C."/>
            <person name="Argimon S."/>
            <person name="Zhang W."/>
            <person name="Yang X."/>
            <person name="Jeffery I.B."/>
            <person name="Cooney J.C."/>
            <person name="Kagawa T.F."/>
            <person name="Liu W."/>
            <person name="Song Y."/>
            <person name="Salvetti E."/>
            <person name="Wrobel A."/>
            <person name="Rasinkangas P."/>
            <person name="Parkhill J."/>
            <person name="Rea M.C."/>
            <person name="O'Sullivan O."/>
            <person name="Ritari J."/>
            <person name="Douillard F.P."/>
            <person name="Paul Ross R."/>
            <person name="Yang R."/>
            <person name="Briner A.E."/>
            <person name="Felis G.E."/>
            <person name="de Vos W.M."/>
            <person name="Barrangou R."/>
            <person name="Klaenhammer T.R."/>
            <person name="Caufield P.W."/>
            <person name="Cui Y."/>
            <person name="Zhang H."/>
            <person name="O'Toole P.W."/>
        </authorList>
    </citation>
    <scope>NUCLEOTIDE SEQUENCE [LARGE SCALE GENOMIC DNA]</scope>
    <source>
        <strain evidence="2 3">DSM 20253</strain>
    </source>
</reference>
<dbReference type="InterPro" id="IPR009293">
    <property type="entry name" value="UPF0478"/>
</dbReference>
<dbReference type="EMBL" id="AYYI01000034">
    <property type="protein sequence ID" value="KRM98423.1"/>
    <property type="molecule type" value="Genomic_DNA"/>
</dbReference>
<keyword evidence="3" id="KW-1185">Reference proteome</keyword>
<dbReference type="Proteomes" id="UP000051638">
    <property type="component" value="Unassembled WGS sequence"/>
</dbReference>
<evidence type="ECO:0000313" key="3">
    <source>
        <dbReference type="Proteomes" id="UP000051638"/>
    </source>
</evidence>
<accession>A0A0R2D3F6</accession>
<evidence type="ECO:0000313" key="2">
    <source>
        <dbReference type="EMBL" id="KRM98423.1"/>
    </source>
</evidence>
<evidence type="ECO:0000256" key="1">
    <source>
        <dbReference type="SAM" id="Phobius"/>
    </source>
</evidence>
<proteinExistence type="predicted"/>
<dbReference type="PATRIC" id="fig|1423796.3.peg.1334"/>